<dbReference type="Gene3D" id="2.30.30.940">
    <property type="match status" value="1"/>
</dbReference>
<proteinExistence type="predicted"/>
<feature type="region of interest" description="Disordered" evidence="1">
    <location>
        <begin position="1186"/>
        <end position="1212"/>
    </location>
</feature>
<accession>A0A2H1K477</accession>
<dbReference type="SUPFAM" id="SSF55464">
    <property type="entry name" value="Origin of replication-binding domain, RBD-like"/>
    <property type="match status" value="1"/>
</dbReference>
<dbReference type="EMBL" id="FXZC01000006">
    <property type="protein sequence ID" value="SMX94496.1"/>
    <property type="molecule type" value="Genomic_DNA"/>
</dbReference>
<dbReference type="Gene3D" id="3.40.50.300">
    <property type="entry name" value="P-loop containing nucleotide triphosphate hydrolases"/>
    <property type="match status" value="2"/>
</dbReference>
<gene>
    <name evidence="3" type="ORF">BC102111_02882</name>
</gene>
<evidence type="ECO:0000313" key="4">
    <source>
        <dbReference type="Proteomes" id="UP000234333"/>
    </source>
</evidence>
<dbReference type="NCBIfam" id="NF041492">
    <property type="entry name" value="MobF"/>
    <property type="match status" value="1"/>
</dbReference>
<dbReference type="SUPFAM" id="SSF52540">
    <property type="entry name" value="P-loop containing nucleoside triphosphate hydrolases"/>
    <property type="match status" value="2"/>
</dbReference>
<dbReference type="Pfam" id="PF13604">
    <property type="entry name" value="AAA_30"/>
    <property type="match status" value="1"/>
</dbReference>
<reference evidence="4" key="1">
    <citation type="submission" date="2017-03" db="EMBL/GenBank/DDBJ databases">
        <authorList>
            <person name="Monnet C."/>
        </authorList>
    </citation>
    <scope>NUCLEOTIDE SEQUENCE [LARGE SCALE GENOMIC DNA]</scope>
    <source>
        <strain evidence="4">CIP 102111</strain>
    </source>
</reference>
<name>A0A2H1K477_9MICO</name>
<evidence type="ECO:0000259" key="2">
    <source>
        <dbReference type="Pfam" id="PF08751"/>
    </source>
</evidence>
<evidence type="ECO:0000256" key="1">
    <source>
        <dbReference type="SAM" id="MobiDB-lite"/>
    </source>
</evidence>
<dbReference type="InterPro" id="IPR014862">
    <property type="entry name" value="TrwC"/>
</dbReference>
<dbReference type="InterPro" id="IPR027417">
    <property type="entry name" value="P-loop_NTPase"/>
</dbReference>
<organism evidence="3 4">
    <name type="scientific">Brevibacterium casei CIP 102111</name>
    <dbReference type="NCBI Taxonomy" id="1255625"/>
    <lineage>
        <taxon>Bacteria</taxon>
        <taxon>Bacillati</taxon>
        <taxon>Actinomycetota</taxon>
        <taxon>Actinomycetes</taxon>
        <taxon>Micrococcales</taxon>
        <taxon>Brevibacteriaceae</taxon>
        <taxon>Brevibacterium</taxon>
    </lineage>
</organism>
<evidence type="ECO:0000313" key="3">
    <source>
        <dbReference type="EMBL" id="SMX94496.1"/>
    </source>
</evidence>
<dbReference type="AlphaFoldDB" id="A0A2H1K477"/>
<feature type="domain" description="TrwC relaxase" evidence="2">
    <location>
        <begin position="42"/>
        <end position="398"/>
    </location>
</feature>
<dbReference type="CDD" id="cd18809">
    <property type="entry name" value="SF1_C_RecD"/>
    <property type="match status" value="1"/>
</dbReference>
<sequence length="1212" mass="130957">MLIVRASEFGSPASMGRINLGSPGGMGVHLLSVTVSMRVMSAGDGYKYLLRTVAAADGDRSLSTPLTRYYADEGTPPGRWLGSGVVGLGGGRLAVGDRVSEAQLQLLVGMGRDPVTGEPLGKAFPQYARLGDRITKRTEALPSELGPAGRAEAVAQIEAEETARGNRRAVAGFDYTFSVPKSVSVLWGVADAGTQALIARAHHDAVAEVVDFMEREVAATRTGTTAGDGAVAQVDITGLVATEFDHYDSRAGDPQLHTHVVVSNKVQTAFDGKWRSLDGRPMHAAVVALSEHYNAVLADRLTRTFGFAWETRQRGRDRNPAWEVTGVPEELIAAFSTRSHDIEAETDRLIAEHTAKHGRRPSKATIVKLRAQATLATRPDKQVRSLADLTTEWRTRASGVLDQDATGWASEVTNNDAAQVLRADDVPLEAIAELGQTVVGVVGEKRSTWRRWNLHTEASRQTMAWRFATVRDREAVVGMVADAAEQASLRLTPPDLATSPAVFRRVDGTSVFQPKHSTVFSSELLLAAEDRLLDRSRARTGPTVPVATVEGITARPDAEGRMLGEDQADGLMKIAVSGRMLDVLVGPAGAGKTTAMSALRRAWATEHGKGSVVGLAPSAVAAQVLADDLGIQTENTAKWWQNHLVQGTTFEAGQLVIIDEASLAGTLSLDRITHLAEQAGAKVLLVGDFAQLQSVDAGGAFGLLVGDRDDAPELVDVHRFTNAWEKSASLALRHGRTEVIDTYLDHDRIREGDAEAMTNAAYAAWRVDRSQGLVSLLIAETRDDVTTLNQRARADLVLDGTLTPGQEVELTDGTTAGVGDTIITRRNDRRLRNGKGWVRNGDTWTIKDVRDDGSVAIRKTGRRFGGSIVLPASYVANHVDLGYAVTAHRAQGVTVDASHVLVEPTTTRENLYVAMTRGKHANRAYVILDRADDHASPHPGDNPDATGRSVLYGVLQHVGTELSVHETITAEQEHWGSIAQLAAEYETIAAAAQQDRWATLIRDSGLSEEQANTVIESDAFGALSAELRRAEANHHDLDRLLPRLVAARGFEDADDIDSVLHHRVARATARPAGSGRLRKPPRLIAGLIPHAGGSMTEDMRQALDERRELIEQRADAVLDTALDDKATWTKPLGTPPRHQAKQRTWRRHARTIAAYRDRYGITDNTPLGAAPESTAQKIDRARAEATLRQLAPVQEPDQQRPPTAPVRRGPSL</sequence>
<dbReference type="Pfam" id="PF08751">
    <property type="entry name" value="TrwC"/>
    <property type="match status" value="1"/>
</dbReference>
<dbReference type="Proteomes" id="UP000234333">
    <property type="component" value="Unassembled WGS sequence"/>
</dbReference>
<protein>
    <submittedName>
        <fullName evidence="3">Conjugative relaxase domain-containing protein, TrwC/TraI family</fullName>
    </submittedName>
</protein>